<evidence type="ECO:0000313" key="1">
    <source>
        <dbReference type="WBParaSite" id="ASIM_0001580801-mRNA-1"/>
    </source>
</evidence>
<accession>A0A0M3K4B7</accession>
<name>A0A0M3K4B7_ANISI</name>
<dbReference type="WBParaSite" id="ASIM_0001580801-mRNA-1">
    <property type="protein sequence ID" value="ASIM_0001580801-mRNA-1"/>
    <property type="gene ID" value="ASIM_0001580801"/>
</dbReference>
<protein>
    <submittedName>
        <fullName evidence="1">Adenylate kinase</fullName>
    </submittedName>
</protein>
<dbReference type="AlphaFoldDB" id="A0A0M3K4B7"/>
<sequence length="76" mass="9022">LRYELRDDRRKEIVRSSSHIDAVKRDIMRTMSSTHFSVLPRLGKTPANSVTEDVKNEELPSTQQIFEYVNERFIHF</sequence>
<organism evidence="1">
    <name type="scientific">Anisakis simplex</name>
    <name type="common">Herring worm</name>
    <dbReference type="NCBI Taxonomy" id="6269"/>
    <lineage>
        <taxon>Eukaryota</taxon>
        <taxon>Metazoa</taxon>
        <taxon>Ecdysozoa</taxon>
        <taxon>Nematoda</taxon>
        <taxon>Chromadorea</taxon>
        <taxon>Rhabditida</taxon>
        <taxon>Spirurina</taxon>
        <taxon>Ascaridomorpha</taxon>
        <taxon>Ascaridoidea</taxon>
        <taxon>Anisakidae</taxon>
        <taxon>Anisakis</taxon>
        <taxon>Anisakis simplex complex</taxon>
    </lineage>
</organism>
<proteinExistence type="predicted"/>
<reference evidence="1" key="1">
    <citation type="submission" date="2017-02" db="UniProtKB">
        <authorList>
            <consortium name="WormBaseParasite"/>
        </authorList>
    </citation>
    <scope>IDENTIFICATION</scope>
</reference>